<name>A0ABR4XM81_9PORP</name>
<keyword evidence="3 12" id="KW-0808">Transferase</keyword>
<dbReference type="Gene3D" id="3.40.1360.10">
    <property type="match status" value="1"/>
</dbReference>
<comment type="catalytic activity">
    <reaction evidence="12">
        <text>ssDNA + n NTP = ssDNA/pppN(pN)n-1 hybrid + (n-1) diphosphate.</text>
        <dbReference type="EC" id="2.7.7.101"/>
    </reaction>
</comment>
<dbReference type="InterPro" id="IPR002694">
    <property type="entry name" value="Znf_CHC2"/>
</dbReference>
<evidence type="ECO:0000256" key="5">
    <source>
        <dbReference type="ARBA" id="ARBA00022705"/>
    </source>
</evidence>
<dbReference type="Pfam" id="PF01807">
    <property type="entry name" value="Zn_ribbon_DnaG"/>
    <property type="match status" value="1"/>
</dbReference>
<dbReference type="Gene3D" id="3.90.580.10">
    <property type="entry name" value="Zinc finger, CHC2-type domain"/>
    <property type="match status" value="1"/>
</dbReference>
<dbReference type="SUPFAM" id="SSF56731">
    <property type="entry name" value="DNA primase core"/>
    <property type="match status" value="1"/>
</dbReference>
<evidence type="ECO:0000256" key="8">
    <source>
        <dbReference type="ARBA" id="ARBA00022833"/>
    </source>
</evidence>
<evidence type="ECO:0000256" key="7">
    <source>
        <dbReference type="ARBA" id="ARBA00022771"/>
    </source>
</evidence>
<comment type="similarity">
    <text evidence="12 13">Belongs to the DnaG primase family.</text>
</comment>
<feature type="region of interest" description="Disordered" evidence="14">
    <location>
        <begin position="437"/>
        <end position="470"/>
    </location>
</feature>
<dbReference type="PROSITE" id="PS50880">
    <property type="entry name" value="TOPRIM"/>
    <property type="match status" value="1"/>
</dbReference>
<dbReference type="EC" id="2.7.7.101" evidence="12"/>
<keyword evidence="10 12" id="KW-0238">DNA-binding</keyword>
<dbReference type="InterPro" id="IPR006171">
    <property type="entry name" value="TOPRIM_dom"/>
</dbReference>
<dbReference type="InterPro" id="IPR006295">
    <property type="entry name" value="DNA_primase_DnaG"/>
</dbReference>
<keyword evidence="1 12" id="KW-0240">DNA-directed RNA polymerase</keyword>
<dbReference type="InterPro" id="IPR050219">
    <property type="entry name" value="DnaG_primase"/>
</dbReference>
<dbReference type="SMART" id="SM00493">
    <property type="entry name" value="TOPRIM"/>
    <property type="match status" value="1"/>
</dbReference>
<comment type="subunit">
    <text evidence="12">Monomer. Interacts with DnaB.</text>
</comment>
<dbReference type="InterPro" id="IPR013264">
    <property type="entry name" value="DNAG_N"/>
</dbReference>
<evidence type="ECO:0000313" key="16">
    <source>
        <dbReference type="EMBL" id="KGN92706.1"/>
    </source>
</evidence>
<feature type="zinc finger region" description="CHC2-type" evidence="12">
    <location>
        <begin position="45"/>
        <end position="69"/>
    </location>
</feature>
<dbReference type="Pfam" id="PF08275">
    <property type="entry name" value="DNAG_N"/>
    <property type="match status" value="1"/>
</dbReference>
<dbReference type="InterPro" id="IPR034151">
    <property type="entry name" value="TOPRIM_DnaG_bac"/>
</dbReference>
<dbReference type="Pfam" id="PF13155">
    <property type="entry name" value="Toprim_2"/>
    <property type="match status" value="1"/>
</dbReference>
<dbReference type="PIRSF" id="PIRSF002811">
    <property type="entry name" value="DnaG"/>
    <property type="match status" value="1"/>
</dbReference>
<dbReference type="EMBL" id="JQZV01000008">
    <property type="protein sequence ID" value="KGN92706.1"/>
    <property type="molecule type" value="Genomic_DNA"/>
</dbReference>
<evidence type="ECO:0000256" key="14">
    <source>
        <dbReference type="SAM" id="MobiDB-lite"/>
    </source>
</evidence>
<dbReference type="NCBIfam" id="TIGR01391">
    <property type="entry name" value="dnaG"/>
    <property type="match status" value="1"/>
</dbReference>
<keyword evidence="7 12" id="KW-0863">Zinc-finger</keyword>
<evidence type="ECO:0000256" key="6">
    <source>
        <dbReference type="ARBA" id="ARBA00022723"/>
    </source>
</evidence>
<evidence type="ECO:0000256" key="2">
    <source>
        <dbReference type="ARBA" id="ARBA00022515"/>
    </source>
</evidence>
<evidence type="ECO:0000256" key="12">
    <source>
        <dbReference type="HAMAP-Rule" id="MF_00974"/>
    </source>
</evidence>
<keyword evidence="17" id="KW-1185">Reference proteome</keyword>
<evidence type="ECO:0000256" key="1">
    <source>
        <dbReference type="ARBA" id="ARBA00022478"/>
    </source>
</evidence>
<feature type="compositionally biased region" description="Polar residues" evidence="14">
    <location>
        <begin position="449"/>
        <end position="465"/>
    </location>
</feature>
<keyword evidence="8 12" id="KW-0862">Zinc</keyword>
<evidence type="ECO:0000256" key="3">
    <source>
        <dbReference type="ARBA" id="ARBA00022679"/>
    </source>
</evidence>
<proteinExistence type="inferred from homology"/>
<dbReference type="HAMAP" id="MF_00974">
    <property type="entry name" value="DNA_primase_DnaG"/>
    <property type="match status" value="1"/>
</dbReference>
<dbReference type="PANTHER" id="PTHR30313:SF2">
    <property type="entry name" value="DNA PRIMASE"/>
    <property type="match status" value="1"/>
</dbReference>
<keyword evidence="6 12" id="KW-0479">Metal-binding</keyword>
<dbReference type="SMART" id="SM00400">
    <property type="entry name" value="ZnF_CHCC"/>
    <property type="match status" value="1"/>
</dbReference>
<gene>
    <name evidence="12" type="primary">dnaG</name>
    <name evidence="16" type="ORF">HQ43_04235</name>
</gene>
<reference evidence="16 17" key="1">
    <citation type="submission" date="2014-08" db="EMBL/GenBank/DDBJ databases">
        <title>Porphyromonas canoris strain:OH2762 Genome sequencing.</title>
        <authorList>
            <person name="Wallis C."/>
            <person name="Deusch O."/>
            <person name="O'Flynn C."/>
            <person name="Davis I."/>
            <person name="Jospin G."/>
            <person name="Darling A.E."/>
            <person name="Coil D.A."/>
            <person name="Alexiev A."/>
            <person name="Horsfall A."/>
            <person name="Kirkwood N."/>
            <person name="Harris S."/>
            <person name="Eisen J.A."/>
        </authorList>
    </citation>
    <scope>NUCLEOTIDE SEQUENCE [LARGE SCALE GENOMIC DNA]</scope>
    <source>
        <strain evidence="17">COT-108 OH2762</strain>
    </source>
</reference>
<keyword evidence="11 12" id="KW-0804">Transcription</keyword>
<evidence type="ECO:0000256" key="9">
    <source>
        <dbReference type="ARBA" id="ARBA00022842"/>
    </source>
</evidence>
<evidence type="ECO:0000313" key="17">
    <source>
        <dbReference type="Proteomes" id="UP000030101"/>
    </source>
</evidence>
<dbReference type="Gene3D" id="3.90.980.10">
    <property type="entry name" value="DNA primase, catalytic core, N-terminal domain"/>
    <property type="match status" value="1"/>
</dbReference>
<dbReference type="RefSeq" id="WP_036790029.1">
    <property type="nucleotide sequence ID" value="NZ_JQZV01000008.1"/>
</dbReference>
<dbReference type="Proteomes" id="UP000030101">
    <property type="component" value="Unassembled WGS sequence"/>
</dbReference>
<evidence type="ECO:0000256" key="11">
    <source>
        <dbReference type="ARBA" id="ARBA00023163"/>
    </source>
</evidence>
<sequence>MEGVGGKYRIDARTVDEVLDRAEIVDVVSDFVSLHRRGQNYIGLCPFHQDRNPSFYVSPSKNICKCFSCGEGGSPLNFIMKHEQLSWVDAIRYLAKKYGIEIVERELSAEELEVRNEREALFMANSFARDLFVRELFEVQEGRTIGLSYFRERGFHEEVLKAFQIGFSPDKQGYLHSEAMKKGLKEESLIKAGLITKGEDGRIWERFQGRIIFPIHTLSGGVVGFGGRILKPSQKAAKYVNSPETDIYSKGDELYGLFQAKQEIGKQDKCFVVEGYMDVLALHQAGIKHVVASSGTALTESQVRKIKRFTHNITLFFDGDAPGLKAALRGIDVGLEQGLNVKILTLPPEHDPDTFVKEKTPEEFYAYVDANEQDFVSFKSDVLMRNKGQDVQARVQMTSSILSSIALIPDELTREFYIKEAVAHTGISEEVAFSSISEKRSERQKHSEQSLSRIEQEAETPTTEGQTERLVQTPAKDHNLKPGEFALLHALLKDIFTILDPIKFETESGELYSPAVFELVEGELSELEDTGFFSEAFTRFYRLLYKEMIPNMDKEQIYKQLLSHPEDGIRLLGTRIITDERPLSAIHGGEKDKTEEAHKLVTAVYKLILNLKFNYVREKIDHLMESLKEPDEENIERRTEILKEIQRWTAIRNNMANRLGERVLIPNNIILK</sequence>
<keyword evidence="9" id="KW-0460">Magnesium</keyword>
<organism evidence="16 17">
    <name type="scientific">Porphyromonas canoris</name>
    <dbReference type="NCBI Taxonomy" id="36875"/>
    <lineage>
        <taxon>Bacteria</taxon>
        <taxon>Pseudomonadati</taxon>
        <taxon>Bacteroidota</taxon>
        <taxon>Bacteroidia</taxon>
        <taxon>Bacteroidales</taxon>
        <taxon>Porphyromonadaceae</taxon>
        <taxon>Porphyromonas</taxon>
    </lineage>
</organism>
<comment type="caution">
    <text evidence="16">The sequence shown here is derived from an EMBL/GenBank/DDBJ whole genome shotgun (WGS) entry which is preliminary data.</text>
</comment>
<evidence type="ECO:0000256" key="10">
    <source>
        <dbReference type="ARBA" id="ARBA00023125"/>
    </source>
</evidence>
<dbReference type="InterPro" id="IPR030846">
    <property type="entry name" value="DnaG_bac"/>
</dbReference>
<dbReference type="CDD" id="cd03364">
    <property type="entry name" value="TOPRIM_DnaG_primases"/>
    <property type="match status" value="1"/>
</dbReference>
<comment type="cofactor">
    <cofactor evidence="12 13">
        <name>Zn(2+)</name>
        <dbReference type="ChEBI" id="CHEBI:29105"/>
    </cofactor>
    <text evidence="12 13">Binds 1 zinc ion per monomer.</text>
</comment>
<keyword evidence="4 12" id="KW-0548">Nucleotidyltransferase</keyword>
<dbReference type="InterPro" id="IPR037068">
    <property type="entry name" value="DNA_primase_core_N_sf"/>
</dbReference>
<evidence type="ECO:0000256" key="13">
    <source>
        <dbReference type="PIRNR" id="PIRNR002811"/>
    </source>
</evidence>
<evidence type="ECO:0000256" key="4">
    <source>
        <dbReference type="ARBA" id="ARBA00022695"/>
    </source>
</evidence>
<feature type="compositionally biased region" description="Basic and acidic residues" evidence="14">
    <location>
        <begin position="437"/>
        <end position="448"/>
    </location>
</feature>
<keyword evidence="5 12" id="KW-0235">DNA replication</keyword>
<keyword evidence="2 12" id="KW-0639">Primosome</keyword>
<comment type="function">
    <text evidence="12 13">RNA polymerase that catalyzes the synthesis of short RNA molecules used as primers for DNA polymerase during DNA replication.</text>
</comment>
<feature type="domain" description="Toprim" evidence="15">
    <location>
        <begin position="268"/>
        <end position="349"/>
    </location>
</feature>
<evidence type="ECO:0000259" key="15">
    <source>
        <dbReference type="PROSITE" id="PS50880"/>
    </source>
</evidence>
<comment type="domain">
    <text evidence="12">Contains an N-terminal zinc-binding domain, a central core domain that contains the primase activity, and a C-terminal DnaB-binding domain.</text>
</comment>
<dbReference type="PANTHER" id="PTHR30313">
    <property type="entry name" value="DNA PRIMASE"/>
    <property type="match status" value="1"/>
</dbReference>
<dbReference type="SUPFAM" id="SSF57783">
    <property type="entry name" value="Zinc beta-ribbon"/>
    <property type="match status" value="1"/>
</dbReference>
<accession>A0ABR4XM81</accession>
<protein>
    <recommendedName>
        <fullName evidence="12 13">DNA primase</fullName>
        <ecNumber evidence="12">2.7.7.101</ecNumber>
    </recommendedName>
</protein>
<dbReference type="InterPro" id="IPR036977">
    <property type="entry name" value="DNA_primase_Znf_CHC2"/>
</dbReference>